<dbReference type="STRING" id="34475.A0A4Y9XKS1"/>
<organism evidence="2 3">
    <name type="scientific">Rhodofomes roseus</name>
    <dbReference type="NCBI Taxonomy" id="34475"/>
    <lineage>
        <taxon>Eukaryota</taxon>
        <taxon>Fungi</taxon>
        <taxon>Dikarya</taxon>
        <taxon>Basidiomycota</taxon>
        <taxon>Agaricomycotina</taxon>
        <taxon>Agaricomycetes</taxon>
        <taxon>Polyporales</taxon>
        <taxon>Rhodofomes</taxon>
    </lineage>
</organism>
<proteinExistence type="predicted"/>
<feature type="compositionally biased region" description="Low complexity" evidence="1">
    <location>
        <begin position="490"/>
        <end position="508"/>
    </location>
</feature>
<evidence type="ECO:0000313" key="2">
    <source>
        <dbReference type="EMBL" id="TFY50282.1"/>
    </source>
</evidence>
<sequence>NGSNLLTHLTRLLSSLIGTGKHCIGTDVLFYMRVARRKPDDKLDNKYLEVGKRVEGQPLFHEFAGGLAEENANWLRYAEERLPRRRRGLEHGITYINDRPMLPETRPEWSGIQMVQVLQVYFQATWDYAHREFAEVPVLLTADIVNRLVSLGWPAPDLSQVTGATMEKVVPLWSKIRAMQDTEARFSFEPVDDSEVDDRPDIPNVNEVQERSRTSDGDGRKSDTSADEEVDELAPTDEDEDEVVNNTAGRLARTASRLEGISDDDEAAADKVGSGNESEKTDEEERAGDQGQASRRATRRNQAHKRGENEAATVGAGGLINDAADAGKEGEPDEDVSGDATRENAADEVRAGDQGQASRQATRRNQAHKRGENEAATVGAGGLINDAADAGEEGEPDEDVSGDATRENAADEVRAGDQGQGGPSRRATQRAQPAKRDRDDDAAPGADASAPKKRKVTGGRGSKPEGMGEAEGTEGVAQNVRQPRVRKPTSKAAEAASMSAARQSSQASRGKGRGIAASK</sequence>
<feature type="compositionally biased region" description="Basic and acidic residues" evidence="1">
    <location>
        <begin position="208"/>
        <end position="224"/>
    </location>
</feature>
<evidence type="ECO:0000313" key="3">
    <source>
        <dbReference type="Proteomes" id="UP000298390"/>
    </source>
</evidence>
<gene>
    <name evidence="2" type="ORF">EVJ58_g11112</name>
</gene>
<comment type="caution">
    <text evidence="2">The sequence shown here is derived from an EMBL/GenBank/DDBJ whole genome shotgun (WGS) entry which is preliminary data.</text>
</comment>
<dbReference type="Proteomes" id="UP000298390">
    <property type="component" value="Unassembled WGS sequence"/>
</dbReference>
<feature type="compositionally biased region" description="Basic and acidic residues" evidence="1">
    <location>
        <begin position="340"/>
        <end position="351"/>
    </location>
</feature>
<feature type="compositionally biased region" description="Acidic residues" evidence="1">
    <location>
        <begin position="225"/>
        <end position="243"/>
    </location>
</feature>
<feature type="compositionally biased region" description="Basic and acidic residues" evidence="1">
    <location>
        <begin position="404"/>
        <end position="415"/>
    </location>
</feature>
<reference evidence="2 3" key="1">
    <citation type="submission" date="2019-01" db="EMBL/GenBank/DDBJ databases">
        <title>Genome sequencing of the rare red list fungi Fomitopsis rosea.</title>
        <authorList>
            <person name="Buettner E."/>
            <person name="Kellner H."/>
        </authorList>
    </citation>
    <scope>NUCLEOTIDE SEQUENCE [LARGE SCALE GENOMIC DNA]</scope>
    <source>
        <strain evidence="2 3">DSM 105464</strain>
    </source>
</reference>
<name>A0A4Y9XKS1_9APHY</name>
<feature type="compositionally biased region" description="Acidic residues" evidence="1">
    <location>
        <begin position="389"/>
        <end position="401"/>
    </location>
</feature>
<feature type="non-terminal residue" evidence="2">
    <location>
        <position position="1"/>
    </location>
</feature>
<evidence type="ECO:0000256" key="1">
    <source>
        <dbReference type="SAM" id="MobiDB-lite"/>
    </source>
</evidence>
<dbReference type="EMBL" id="SEKV01001577">
    <property type="protein sequence ID" value="TFY50282.1"/>
    <property type="molecule type" value="Genomic_DNA"/>
</dbReference>
<protein>
    <submittedName>
        <fullName evidence="2">Uncharacterized protein</fullName>
    </submittedName>
</protein>
<dbReference type="AlphaFoldDB" id="A0A4Y9XKS1"/>
<feature type="region of interest" description="Disordered" evidence="1">
    <location>
        <begin position="189"/>
        <end position="519"/>
    </location>
</feature>
<accession>A0A4Y9XKS1</accession>